<comment type="caution">
    <text evidence="1">The sequence shown here is derived from an EMBL/GenBank/DDBJ whole genome shotgun (WGS) entry which is preliminary data.</text>
</comment>
<sequence>MKKRKGLIAAVVFIILVTAINQFLNYALVQPGLGRTMFYECKNNDYECLILGASHGSYGFDSSKMSEELGMSTMNMCIGGEYMYDAYYILKYALKYKKLKTVILDLDYQYFVNQHDESILFNNVYNAYPACNEKFGYYMHKMAREEYRGTFLRWTNYWQCYKTVGKTIKLKQSDAYKNYSPEVVSMNKYDTYMGNGFVSRSKDYKKSTTSCLDWDESKLDREEGEYVGKIVNLCRKNGINIVLTTVVQDPDTVSEKCSGFAQADAYISDLAAQLDVKYLNFNKLKFDVLDRTTDDFYDKEGHMYGDMAEKFSAVCAKAVKEAIADTLNEEDYFDKDMSNLYKK</sequence>
<dbReference type="Proteomes" id="UP000628463">
    <property type="component" value="Unassembled WGS sequence"/>
</dbReference>
<accession>A0ABR7G3E4</accession>
<evidence type="ECO:0000313" key="2">
    <source>
        <dbReference type="Proteomes" id="UP000628463"/>
    </source>
</evidence>
<protein>
    <recommendedName>
        <fullName evidence="3">SGNH/GDSL hydrolase family protein</fullName>
    </recommendedName>
</protein>
<reference evidence="1 2" key="1">
    <citation type="submission" date="2020-08" db="EMBL/GenBank/DDBJ databases">
        <title>Genome public.</title>
        <authorList>
            <person name="Liu C."/>
            <person name="Sun Q."/>
        </authorList>
    </citation>
    <scope>NUCLEOTIDE SEQUENCE [LARGE SCALE GENOMIC DNA]</scope>
    <source>
        <strain evidence="1 2">NSJ-43</strain>
    </source>
</reference>
<proteinExistence type="predicted"/>
<evidence type="ECO:0008006" key="3">
    <source>
        <dbReference type="Google" id="ProtNLM"/>
    </source>
</evidence>
<keyword evidence="2" id="KW-1185">Reference proteome</keyword>
<name>A0ABR7G3E4_9FIRM</name>
<gene>
    <name evidence="1" type="ORF">H8S01_10640</name>
</gene>
<organism evidence="1 2">
    <name type="scientific">Lachnospira hominis</name>
    <name type="common">ex Liu et al. 2021</name>
    <dbReference type="NCBI Taxonomy" id="2763051"/>
    <lineage>
        <taxon>Bacteria</taxon>
        <taxon>Bacillati</taxon>
        <taxon>Bacillota</taxon>
        <taxon>Clostridia</taxon>
        <taxon>Lachnospirales</taxon>
        <taxon>Lachnospiraceae</taxon>
        <taxon>Lachnospira</taxon>
    </lineage>
</organism>
<evidence type="ECO:0000313" key="1">
    <source>
        <dbReference type="EMBL" id="MBC5681415.1"/>
    </source>
</evidence>
<dbReference type="RefSeq" id="WP_186837184.1">
    <property type="nucleotide sequence ID" value="NZ_JACOPD010000007.1"/>
</dbReference>
<dbReference type="EMBL" id="JACOPD010000007">
    <property type="protein sequence ID" value="MBC5681415.1"/>
    <property type="molecule type" value="Genomic_DNA"/>
</dbReference>